<proteinExistence type="predicted"/>
<name>M6HGD3_LEPIR</name>
<dbReference type="AlphaFoldDB" id="M6HGD3"/>
<gene>
    <name evidence="1" type="ORF">LEP1GSC158_1242</name>
</gene>
<comment type="caution">
    <text evidence="1">The sequence shown here is derived from an EMBL/GenBank/DDBJ whole genome shotgun (WGS) entry which is preliminary data.</text>
</comment>
<organism evidence="1 2">
    <name type="scientific">Leptospira interrogans serovar Zanoni str. LT2156</name>
    <dbReference type="NCBI Taxonomy" id="1001601"/>
    <lineage>
        <taxon>Bacteria</taxon>
        <taxon>Pseudomonadati</taxon>
        <taxon>Spirochaetota</taxon>
        <taxon>Spirochaetia</taxon>
        <taxon>Leptospirales</taxon>
        <taxon>Leptospiraceae</taxon>
        <taxon>Leptospira</taxon>
    </lineage>
</organism>
<dbReference type="Proteomes" id="UP000012089">
    <property type="component" value="Unassembled WGS sequence"/>
</dbReference>
<reference evidence="1 2" key="1">
    <citation type="submission" date="2013-01" db="EMBL/GenBank/DDBJ databases">
        <authorList>
            <person name="Harkins D.M."/>
            <person name="Durkin A.S."/>
            <person name="Brinkac L.M."/>
            <person name="Haft D.H."/>
            <person name="Selengut J.D."/>
            <person name="Sanka R."/>
            <person name="DePew J."/>
            <person name="Purushe J."/>
            <person name="Tulsiani S.M."/>
            <person name="Graham G.C."/>
            <person name="Burns M.-A."/>
            <person name="Dohnt M.F."/>
            <person name="Smythe L.D."/>
            <person name="McKay D.B."/>
            <person name="Craig S.B."/>
            <person name="Vinetz J.M."/>
            <person name="Sutton G.G."/>
            <person name="Nierman W.C."/>
            <person name="Fouts D.E."/>
        </authorList>
    </citation>
    <scope>NUCLEOTIDE SEQUENCE [LARGE SCALE GENOMIC DNA]</scope>
    <source>
        <strain evidence="1 2">LT2156</strain>
    </source>
</reference>
<dbReference type="EMBL" id="AFMF02000022">
    <property type="protein sequence ID" value="EMM96383.1"/>
    <property type="molecule type" value="Genomic_DNA"/>
</dbReference>
<protein>
    <submittedName>
        <fullName evidence="1">Uncharacterized protein</fullName>
    </submittedName>
</protein>
<sequence>MSCGYRKTLNWDNPFLNLKNHFLTFHTLMTEFVSFLKE</sequence>
<evidence type="ECO:0000313" key="1">
    <source>
        <dbReference type="EMBL" id="EMM96383.1"/>
    </source>
</evidence>
<accession>M6HGD3</accession>
<evidence type="ECO:0000313" key="2">
    <source>
        <dbReference type="Proteomes" id="UP000012089"/>
    </source>
</evidence>